<organism evidence="2 3">
    <name type="scientific">Rhodopirellula maiorica SM1</name>
    <dbReference type="NCBI Taxonomy" id="1265738"/>
    <lineage>
        <taxon>Bacteria</taxon>
        <taxon>Pseudomonadati</taxon>
        <taxon>Planctomycetota</taxon>
        <taxon>Planctomycetia</taxon>
        <taxon>Pirellulales</taxon>
        <taxon>Pirellulaceae</taxon>
        <taxon>Novipirellula</taxon>
    </lineage>
</organism>
<accession>M5RMG1</accession>
<dbReference type="EMBL" id="ANOG01000361">
    <property type="protein sequence ID" value="EMI20513.1"/>
    <property type="molecule type" value="Genomic_DNA"/>
</dbReference>
<feature type="compositionally biased region" description="Basic and acidic residues" evidence="1">
    <location>
        <begin position="110"/>
        <end position="133"/>
    </location>
</feature>
<reference evidence="2 3" key="1">
    <citation type="journal article" date="2013" name="Mar. Genomics">
        <title>Expression of sulfatases in Rhodopirellula baltica and the diversity of sulfatases in the genus Rhodopirellula.</title>
        <authorList>
            <person name="Wegner C.E."/>
            <person name="Richter-Heitmann T."/>
            <person name="Klindworth A."/>
            <person name="Klockow C."/>
            <person name="Richter M."/>
            <person name="Achstetter T."/>
            <person name="Glockner F.O."/>
            <person name="Harder J."/>
        </authorList>
    </citation>
    <scope>NUCLEOTIDE SEQUENCE [LARGE SCALE GENOMIC DNA]</scope>
    <source>
        <strain evidence="2 3">SM1</strain>
    </source>
</reference>
<sequence>MASKQFVPLSTKLIDEGEFINELDEAITETMKGLVAFRRRHGDRSHKAKATITAKIEMVVTDVENGAYQINWKLDQSLPKRPTQSSFAVEGGTEDNSDALFVRTSGSDNSHPDQMKFATRDGRTIDPETGEAR</sequence>
<evidence type="ECO:0000256" key="1">
    <source>
        <dbReference type="SAM" id="MobiDB-lite"/>
    </source>
</evidence>
<gene>
    <name evidence="2" type="ORF">RMSM_02545</name>
</gene>
<name>M5RMG1_9BACT</name>
<evidence type="ECO:0000313" key="2">
    <source>
        <dbReference type="EMBL" id="EMI20513.1"/>
    </source>
</evidence>
<evidence type="ECO:0000313" key="3">
    <source>
        <dbReference type="Proteomes" id="UP000011991"/>
    </source>
</evidence>
<proteinExistence type="predicted"/>
<comment type="caution">
    <text evidence="2">The sequence shown here is derived from an EMBL/GenBank/DDBJ whole genome shotgun (WGS) entry which is preliminary data.</text>
</comment>
<feature type="region of interest" description="Disordered" evidence="1">
    <location>
        <begin position="79"/>
        <end position="133"/>
    </location>
</feature>
<dbReference type="AlphaFoldDB" id="M5RMG1"/>
<dbReference type="PATRIC" id="fig|1265738.3.peg.2559"/>
<dbReference type="RefSeq" id="WP_008695798.1">
    <property type="nucleotide sequence ID" value="NZ_ANOG01000361.1"/>
</dbReference>
<protein>
    <submittedName>
        <fullName evidence="2">Uncharacterized protein</fullName>
    </submittedName>
</protein>
<dbReference type="Proteomes" id="UP000011991">
    <property type="component" value="Unassembled WGS sequence"/>
</dbReference>
<keyword evidence="3" id="KW-1185">Reference proteome</keyword>
<dbReference type="OrthoDB" id="9960536at2"/>